<organism evidence="1 2">
    <name type="scientific">Paenimyroides ummariense</name>
    <dbReference type="NCBI Taxonomy" id="913024"/>
    <lineage>
        <taxon>Bacteria</taxon>
        <taxon>Pseudomonadati</taxon>
        <taxon>Bacteroidota</taxon>
        <taxon>Flavobacteriia</taxon>
        <taxon>Flavobacteriales</taxon>
        <taxon>Flavobacteriaceae</taxon>
        <taxon>Paenimyroides</taxon>
    </lineage>
</organism>
<accession>A0A1I5G4P2</accession>
<evidence type="ECO:0000313" key="2">
    <source>
        <dbReference type="Proteomes" id="UP000199036"/>
    </source>
</evidence>
<proteinExistence type="predicted"/>
<dbReference type="OrthoDB" id="1351430at2"/>
<name>A0A1I5G4P2_9FLAO</name>
<evidence type="ECO:0000313" key="1">
    <source>
        <dbReference type="EMBL" id="SFO30783.1"/>
    </source>
</evidence>
<keyword evidence="2" id="KW-1185">Reference proteome</keyword>
<protein>
    <submittedName>
        <fullName evidence="1">Uncharacterized protein</fullName>
    </submittedName>
</protein>
<reference evidence="2" key="1">
    <citation type="submission" date="2016-10" db="EMBL/GenBank/DDBJ databases">
        <authorList>
            <person name="Varghese N."/>
            <person name="Submissions S."/>
        </authorList>
    </citation>
    <scope>NUCLEOTIDE SEQUENCE [LARGE SCALE GENOMIC DNA]</scope>
    <source>
        <strain evidence="2">DS-12</strain>
    </source>
</reference>
<dbReference type="EMBL" id="FOVI01000035">
    <property type="protein sequence ID" value="SFO30783.1"/>
    <property type="molecule type" value="Genomic_DNA"/>
</dbReference>
<dbReference type="AlphaFoldDB" id="A0A1I5G4P2"/>
<dbReference type="RefSeq" id="WP_091526193.1">
    <property type="nucleotide sequence ID" value="NZ_FOVI01000035.1"/>
</dbReference>
<dbReference type="STRING" id="913024.SAMN05421741_13523"/>
<dbReference type="Proteomes" id="UP000199036">
    <property type="component" value="Unassembled WGS sequence"/>
</dbReference>
<sequence length="180" mass="21623">MRSKLLRLLFIVICANSCYSQVDITKEVIELKSTHKFKNNIIEDILRDFESKEDFKNWKIRKKKMLIISILKNEENDFTIKVFPKVREVISFHHLENNYKAYINKKEYLIVFYGNVNPFLKKKSKNILKLFPEKEIVEPYIDEHGNEMIVIKNTEIYGAEYFVKNNKIKFNEIRFFGSIE</sequence>
<gene>
    <name evidence="1" type="ORF">SAMN05421741_13523</name>
</gene>